<evidence type="ECO:0000313" key="2">
    <source>
        <dbReference type="Proteomes" id="UP000790833"/>
    </source>
</evidence>
<gene>
    <name evidence="1" type="ORF">KQ657_000698</name>
</gene>
<reference evidence="1" key="1">
    <citation type="submission" date="2021-03" db="EMBL/GenBank/DDBJ databases">
        <authorList>
            <person name="Palmer J.M."/>
        </authorList>
    </citation>
    <scope>NUCLEOTIDE SEQUENCE</scope>
    <source>
        <strain evidence="1">ARV_011</strain>
    </source>
</reference>
<dbReference type="EMBL" id="JAHMUF010000011">
    <property type="protein sequence ID" value="KAG7193625.1"/>
    <property type="molecule type" value="Genomic_DNA"/>
</dbReference>
<evidence type="ECO:0000313" key="1">
    <source>
        <dbReference type="EMBL" id="KAG7193625.1"/>
    </source>
</evidence>
<dbReference type="AlphaFoldDB" id="A0A9P7V9P9"/>
<keyword evidence="2" id="KW-1185">Reference proteome</keyword>
<protein>
    <submittedName>
        <fullName evidence="1">Uncharacterized protein</fullName>
    </submittedName>
</protein>
<organism evidence="1 2">
    <name type="scientific">Scheffersomyces spartinae</name>
    <dbReference type="NCBI Taxonomy" id="45513"/>
    <lineage>
        <taxon>Eukaryota</taxon>
        <taxon>Fungi</taxon>
        <taxon>Dikarya</taxon>
        <taxon>Ascomycota</taxon>
        <taxon>Saccharomycotina</taxon>
        <taxon>Pichiomycetes</taxon>
        <taxon>Debaryomycetaceae</taxon>
        <taxon>Scheffersomyces</taxon>
    </lineage>
</organism>
<accession>A0A9P7V9P9</accession>
<comment type="caution">
    <text evidence="1">The sequence shown here is derived from an EMBL/GenBank/DDBJ whole genome shotgun (WGS) entry which is preliminary data.</text>
</comment>
<dbReference type="GeneID" id="66114072"/>
<dbReference type="OrthoDB" id="4023279at2759"/>
<dbReference type="RefSeq" id="XP_043049173.1">
    <property type="nucleotide sequence ID" value="XM_043191530.1"/>
</dbReference>
<name>A0A9P7V9P9_9ASCO</name>
<proteinExistence type="predicted"/>
<dbReference type="Proteomes" id="UP000790833">
    <property type="component" value="Unassembled WGS sequence"/>
</dbReference>
<sequence>MADLLNAENLDPLVETASDLVDQIKKNETLIAKLVETVDTFRTEADSDTEPLNCGTTADVDLVHRHLVNKYPEFNEKGHDIHKNVTRQINGCSTDNNCDSVAADIIILEKMINSRKQRNAALCEVLDKYDKFLHTECVPKLTQLLRNDSTEDATRVETAMHQKHQLTQQNLWPLYQEYIKMMGTLGEAEAALGQVNILNDGTFLNAITLDRIATLESVDHR</sequence>